<keyword evidence="6 10" id="KW-0051">Antiviral defense</keyword>
<feature type="binding site" evidence="10">
    <location>
        <position position="533"/>
    </location>
    <ligand>
        <name>Mn(2+)</name>
        <dbReference type="ChEBI" id="CHEBI:29035"/>
    </ligand>
</feature>
<dbReference type="GO" id="GO:0051607">
    <property type="term" value="P:defense response to virus"/>
    <property type="evidence" value="ECO:0007669"/>
    <property type="project" value="UniProtKB-UniRule"/>
</dbReference>
<keyword evidence="1 10" id="KW-0540">Nuclease</keyword>
<comment type="subunit">
    <text evidence="9 10">Homodimer, forms a heterotetramer with a Cas2 homodimer.</text>
</comment>
<evidence type="ECO:0000313" key="14">
    <source>
        <dbReference type="Proteomes" id="UP000184291"/>
    </source>
</evidence>
<feature type="binding site" evidence="10">
    <location>
        <position position="613"/>
    </location>
    <ligand>
        <name>Mn(2+)</name>
        <dbReference type="ChEBI" id="CHEBI:29035"/>
    </ligand>
</feature>
<evidence type="ECO:0000256" key="10">
    <source>
        <dbReference type="HAMAP-Rule" id="MF_01470"/>
    </source>
</evidence>
<dbReference type="InterPro" id="IPR050646">
    <property type="entry name" value="Cas1"/>
</dbReference>
<evidence type="ECO:0000256" key="2">
    <source>
        <dbReference type="ARBA" id="ARBA00022723"/>
    </source>
</evidence>
<dbReference type="InterPro" id="IPR043502">
    <property type="entry name" value="DNA/RNA_pol_sf"/>
</dbReference>
<name>A0A1M4S084_9ACTO</name>
<dbReference type="Gene3D" id="1.20.120.920">
    <property type="entry name" value="CRISPR-associated endonuclease Cas1, C-terminal domain"/>
    <property type="match status" value="1"/>
</dbReference>
<dbReference type="Pfam" id="PF00078">
    <property type="entry name" value="RVT_1"/>
    <property type="match status" value="1"/>
</dbReference>
<dbReference type="EC" id="3.1.-.-" evidence="10"/>
<dbReference type="Pfam" id="PF01867">
    <property type="entry name" value="Cas_Cas1"/>
    <property type="match status" value="1"/>
</dbReference>
<gene>
    <name evidence="10" type="primary">cas1</name>
    <name evidence="13" type="ORF">ACGLYG10_1613</name>
</gene>
<evidence type="ECO:0000313" key="13">
    <source>
        <dbReference type="EMBL" id="SHE25397.1"/>
    </source>
</evidence>
<keyword evidence="4 10" id="KW-0378">Hydrolase</keyword>
<dbReference type="PANTHER" id="PTHR34353:SF2">
    <property type="entry name" value="CRISPR-ASSOCIATED ENDONUCLEASE CAS1 1"/>
    <property type="match status" value="1"/>
</dbReference>
<evidence type="ECO:0000256" key="9">
    <source>
        <dbReference type="ARBA" id="ARBA00038592"/>
    </source>
</evidence>
<dbReference type="NCBIfam" id="TIGR00287">
    <property type="entry name" value="cas1"/>
    <property type="match status" value="1"/>
</dbReference>
<feature type="region of interest" description="Disordered" evidence="11">
    <location>
        <begin position="1"/>
        <end position="58"/>
    </location>
</feature>
<sequence length="708" mass="77515">MDSHADIPTPSAGGARPARGSASARRLGTRSYRQRRRRRRNDEFHAPRRDQFLGQDLPPLARRSLLSTEPAGAAPQEATPNSLYERISSVETLTAAWETVLARDARDGMLQKQTRAIVGDLDHFLAELSTSLRDGTYVPEPFMRLDIPKREPGETRALHIPSIRDRIVERAVLDTIAHTADLLMSTCSFAYRTGIGTDDAIDLLATLRDDGYQYVLRTDVEDYFPNAEVEDALAVLSPVLRCARTINLIRLLARPRRAHGGRRVRGRGIAQGSCLSPLLANLALADVDAALCDAGYGYARFADDIVVCAPNEDDLLSAYDLLSAKVAAHGLSLNQEKTSMTTFDEGFCYLGVDLSRTRPAVDPHHDIKGHPNPDKVVYVGRDGARLHVTKGRLIVDGADGLPQVSIPRQAVSRIVLTGAVGLSAGARSWALYNDIDVVFLSRRGSYLGQLSGLRDTANARRLLTQAAFAADDDARLPLARAIVRAKLRHQIGVLHRIGRRDSGADIEATCTTIRELSEEATHATDTDELMGLEGAASTDYFEALSRLVPEDVAFQGRSRRPPKDLANAAFSYAYAILLSECTGALIAAGLEPSLGVLHASTDKRPSLSLDLMEEFRPLLVDRTVMALLRSRRLRPEHATNSPDGEGVWLGPEGKRALVDGYEATLQRQVKGALPGFAGTWRRHIHYEAQLLGRAITEPGYEWTGAAWR</sequence>
<dbReference type="GO" id="GO:0046872">
    <property type="term" value="F:metal ion binding"/>
    <property type="evidence" value="ECO:0007669"/>
    <property type="project" value="UniProtKB-UniRule"/>
</dbReference>
<evidence type="ECO:0000256" key="1">
    <source>
        <dbReference type="ARBA" id="ARBA00022722"/>
    </source>
</evidence>
<evidence type="ECO:0000259" key="12">
    <source>
        <dbReference type="PROSITE" id="PS50878"/>
    </source>
</evidence>
<evidence type="ECO:0000256" key="4">
    <source>
        <dbReference type="ARBA" id="ARBA00022801"/>
    </source>
</evidence>
<comment type="function">
    <text evidence="10">CRISPR (clustered regularly interspaced short palindromic repeat), is an adaptive immune system that provides protection against mobile genetic elements (viruses, transposable elements and conjugative plasmids). CRISPR clusters contain spacers, sequences complementary to antecedent mobile elements, and target invading nucleic acids. CRISPR clusters are transcribed and processed into CRISPR RNA (crRNA). Acts as a dsDNA endonuclease. Involved in the integration of spacer DNA into the CRISPR cassette.</text>
</comment>
<dbReference type="InterPro" id="IPR002729">
    <property type="entry name" value="CRISPR-assoc_Cas1"/>
</dbReference>
<keyword evidence="14" id="KW-1185">Reference proteome</keyword>
<dbReference type="GO" id="GO:0043571">
    <property type="term" value="P:maintenance of CRISPR repeat elements"/>
    <property type="evidence" value="ECO:0007669"/>
    <property type="project" value="UniProtKB-UniRule"/>
</dbReference>
<comment type="similarity">
    <text evidence="10">Belongs to the CRISPR-associated endonuclease Cas1 family.</text>
</comment>
<protein>
    <recommendedName>
        <fullName evidence="10">CRISPR-associated endonuclease Cas1</fullName>
        <ecNumber evidence="10">3.1.-.-</ecNumber>
    </recommendedName>
</protein>
<dbReference type="InterPro" id="IPR042206">
    <property type="entry name" value="CRISPR-assoc_Cas1_C"/>
</dbReference>
<dbReference type="Proteomes" id="UP000184291">
    <property type="component" value="Unassembled WGS sequence"/>
</dbReference>
<evidence type="ECO:0000256" key="5">
    <source>
        <dbReference type="ARBA" id="ARBA00022842"/>
    </source>
</evidence>
<dbReference type="HAMAP" id="MF_01470">
    <property type="entry name" value="Cas1"/>
    <property type="match status" value="1"/>
</dbReference>
<organism evidence="13 14">
    <name type="scientific">Actinomyces glycerinitolerans</name>
    <dbReference type="NCBI Taxonomy" id="1892869"/>
    <lineage>
        <taxon>Bacteria</taxon>
        <taxon>Bacillati</taxon>
        <taxon>Actinomycetota</taxon>
        <taxon>Actinomycetes</taxon>
        <taxon>Actinomycetales</taxon>
        <taxon>Actinomycetaceae</taxon>
        <taxon>Actinomyces</taxon>
    </lineage>
</organism>
<dbReference type="Gene3D" id="3.100.10.20">
    <property type="entry name" value="CRISPR-associated endonuclease Cas1, N-terminal domain"/>
    <property type="match status" value="1"/>
</dbReference>
<evidence type="ECO:0000256" key="3">
    <source>
        <dbReference type="ARBA" id="ARBA00022759"/>
    </source>
</evidence>
<keyword evidence="13" id="KW-0808">Transferase</keyword>
<dbReference type="CDD" id="cd01651">
    <property type="entry name" value="RT_G2_intron"/>
    <property type="match status" value="1"/>
</dbReference>
<dbReference type="InterPro" id="IPR042211">
    <property type="entry name" value="CRISPR-assoc_Cas1_N"/>
</dbReference>
<dbReference type="GO" id="GO:0004519">
    <property type="term" value="F:endonuclease activity"/>
    <property type="evidence" value="ECO:0007669"/>
    <property type="project" value="UniProtKB-UniRule"/>
</dbReference>
<keyword evidence="8 10" id="KW-0464">Manganese</keyword>
<feature type="domain" description="Reverse transcriptase" evidence="12">
    <location>
        <begin position="128"/>
        <end position="354"/>
    </location>
</feature>
<accession>A0A1M4S084</accession>
<dbReference type="InterPro" id="IPR000477">
    <property type="entry name" value="RT_dom"/>
</dbReference>
<proteinExistence type="inferred from homology"/>
<dbReference type="CDD" id="cd09634">
    <property type="entry name" value="Cas1_I-II-III"/>
    <property type="match status" value="1"/>
</dbReference>
<keyword evidence="13" id="KW-0548">Nucleotidyltransferase</keyword>
<reference evidence="14" key="1">
    <citation type="submission" date="2016-09" db="EMBL/GenBank/DDBJ databases">
        <authorList>
            <person name="Strepis N."/>
        </authorList>
    </citation>
    <scope>NUCLEOTIDE SEQUENCE [LARGE SCALE GENOMIC DNA]</scope>
</reference>
<feature type="binding site" evidence="10">
    <location>
        <position position="598"/>
    </location>
    <ligand>
        <name>Mn(2+)</name>
        <dbReference type="ChEBI" id="CHEBI:29035"/>
    </ligand>
</feature>
<dbReference type="PROSITE" id="PS50878">
    <property type="entry name" value="RT_POL"/>
    <property type="match status" value="1"/>
</dbReference>
<dbReference type="SUPFAM" id="SSF56672">
    <property type="entry name" value="DNA/RNA polymerases"/>
    <property type="match status" value="1"/>
</dbReference>
<keyword evidence="2 10" id="KW-0479">Metal-binding</keyword>
<comment type="cofactor">
    <cofactor evidence="10">
        <name>Mg(2+)</name>
        <dbReference type="ChEBI" id="CHEBI:18420"/>
    </cofactor>
    <cofactor evidence="10">
        <name>Mn(2+)</name>
        <dbReference type="ChEBI" id="CHEBI:29035"/>
    </cofactor>
</comment>
<dbReference type="GO" id="GO:0003964">
    <property type="term" value="F:RNA-directed DNA polymerase activity"/>
    <property type="evidence" value="ECO:0007669"/>
    <property type="project" value="UniProtKB-KW"/>
</dbReference>
<keyword evidence="7 10" id="KW-0238">DNA-binding</keyword>
<feature type="compositionally biased region" description="Basic and acidic residues" evidence="11">
    <location>
        <begin position="40"/>
        <end position="51"/>
    </location>
</feature>
<dbReference type="PANTHER" id="PTHR34353">
    <property type="entry name" value="CRISPR-ASSOCIATED ENDONUCLEASE CAS1 1"/>
    <property type="match status" value="1"/>
</dbReference>
<dbReference type="RefSeq" id="WP_170866490.1">
    <property type="nucleotide sequence ID" value="NZ_FQTT01000010.1"/>
</dbReference>
<keyword evidence="13" id="KW-0695">RNA-directed DNA polymerase</keyword>
<keyword evidence="3 10" id="KW-0255">Endonuclease</keyword>
<feature type="compositionally biased region" description="Low complexity" evidence="11">
    <location>
        <begin position="8"/>
        <end position="31"/>
    </location>
</feature>
<dbReference type="GO" id="GO:0016787">
    <property type="term" value="F:hydrolase activity"/>
    <property type="evidence" value="ECO:0007669"/>
    <property type="project" value="UniProtKB-KW"/>
</dbReference>
<dbReference type="GO" id="GO:0003677">
    <property type="term" value="F:DNA binding"/>
    <property type="evidence" value="ECO:0007669"/>
    <property type="project" value="UniProtKB-KW"/>
</dbReference>
<dbReference type="STRING" id="1892869.ACGLYG10_1613"/>
<evidence type="ECO:0000256" key="11">
    <source>
        <dbReference type="SAM" id="MobiDB-lite"/>
    </source>
</evidence>
<keyword evidence="5 10" id="KW-0460">Magnesium</keyword>
<evidence type="ECO:0000256" key="7">
    <source>
        <dbReference type="ARBA" id="ARBA00023125"/>
    </source>
</evidence>
<dbReference type="EMBL" id="FQTT01000010">
    <property type="protein sequence ID" value="SHE25397.1"/>
    <property type="molecule type" value="Genomic_DNA"/>
</dbReference>
<dbReference type="AlphaFoldDB" id="A0A1M4S084"/>
<evidence type="ECO:0000256" key="6">
    <source>
        <dbReference type="ARBA" id="ARBA00023118"/>
    </source>
</evidence>
<evidence type="ECO:0000256" key="8">
    <source>
        <dbReference type="ARBA" id="ARBA00023211"/>
    </source>
</evidence>